<reference key="2">
    <citation type="submission" date="2011-11" db="EMBL/GenBank/DDBJ databases">
        <authorList>
            <person name="Shin S.H."/>
            <person name="Kim S."/>
            <person name="Kim J.Y."/>
        </authorList>
    </citation>
    <scope>NUCLEOTIDE SEQUENCE</scope>
    <source>
        <strain>HPL-003</strain>
    </source>
</reference>
<evidence type="ECO:0000256" key="1">
    <source>
        <dbReference type="SAM" id="Phobius"/>
    </source>
</evidence>
<keyword evidence="1" id="KW-0472">Membrane</keyword>
<gene>
    <name evidence="2" type="ordered locus">HPL003_13055</name>
</gene>
<proteinExistence type="predicted"/>
<dbReference type="EMBL" id="CP003107">
    <property type="protein sequence ID" value="AET59364.1"/>
    <property type="molecule type" value="Genomic_DNA"/>
</dbReference>
<accession>G7VWG3</accession>
<feature type="transmembrane region" description="Helical" evidence="1">
    <location>
        <begin position="6"/>
        <end position="28"/>
    </location>
</feature>
<evidence type="ECO:0000313" key="2">
    <source>
        <dbReference type="EMBL" id="AET59364.1"/>
    </source>
</evidence>
<dbReference type="STRING" id="985665.HPL003_13055"/>
<name>G7VWG3_PAETH</name>
<protein>
    <submittedName>
        <fullName evidence="2">Uncharacterized protein</fullName>
    </submittedName>
</protein>
<sequence length="47" mass="5730">MGNFQIWVIGMIIFIFLLQKYRLTIIFSSNVNKLFYKKLLKNDISMW</sequence>
<reference evidence="3" key="1">
    <citation type="submission" date="2011-11" db="EMBL/GenBank/DDBJ databases">
        <title>Complete sequence of Paenibacillus terrae HPL-003.</title>
        <authorList>
            <person name="Shin S.H."/>
            <person name="Kim S."/>
            <person name="Kim J.Y."/>
        </authorList>
    </citation>
    <scope>NUCLEOTIDE SEQUENCE [LARGE SCALE GENOMIC DNA]</scope>
    <source>
        <strain evidence="3">HPL-003</strain>
    </source>
</reference>
<keyword evidence="1" id="KW-0812">Transmembrane</keyword>
<dbReference type="KEGG" id="pta:HPL003_13055"/>
<reference evidence="2 3" key="3">
    <citation type="journal article" date="2012" name="J. Bacteriol.">
        <title>Genome Sequence of Paenibacillus terrae HPL-003, a Xylanase-Producing Bacterium Isolated from Soil Found in Forest Residue.</title>
        <authorList>
            <person name="Shin S.H."/>
            <person name="Kim S."/>
            <person name="Kim J.Y."/>
            <person name="Song H.Y."/>
            <person name="Cho S.J."/>
            <person name="Kim D.R."/>
            <person name="Lee K.I."/>
            <person name="Lim H.K."/>
            <person name="Park N.J."/>
            <person name="Hwang I.T."/>
            <person name="Yang K.S."/>
        </authorList>
    </citation>
    <scope>NUCLEOTIDE SEQUENCE [LARGE SCALE GENOMIC DNA]</scope>
    <source>
        <strain evidence="2 3">HPL-003</strain>
    </source>
</reference>
<evidence type="ECO:0000313" key="3">
    <source>
        <dbReference type="Proteomes" id="UP000005876"/>
    </source>
</evidence>
<keyword evidence="1" id="KW-1133">Transmembrane helix</keyword>
<dbReference type="Proteomes" id="UP000005876">
    <property type="component" value="Chromosome"/>
</dbReference>
<organism evidence="2 3">
    <name type="scientific">Paenibacillus terrae (strain HPL-003)</name>
    <dbReference type="NCBI Taxonomy" id="985665"/>
    <lineage>
        <taxon>Bacteria</taxon>
        <taxon>Bacillati</taxon>
        <taxon>Bacillota</taxon>
        <taxon>Bacilli</taxon>
        <taxon>Bacillales</taxon>
        <taxon>Paenibacillaceae</taxon>
        <taxon>Paenibacillus</taxon>
    </lineage>
</organism>
<dbReference type="HOGENOM" id="CLU_3171120_0_0_9"/>
<dbReference type="AlphaFoldDB" id="G7VWG3"/>